<keyword evidence="2" id="KW-1185">Reference proteome</keyword>
<evidence type="ECO:0000313" key="1">
    <source>
        <dbReference type="EMBL" id="KAI5677142.1"/>
    </source>
</evidence>
<reference evidence="2" key="1">
    <citation type="journal article" date="2023" name="Nat. Plants">
        <title>Single-cell RNA sequencing provides a high-resolution roadmap for understanding the multicellular compartmentation of specialized metabolism.</title>
        <authorList>
            <person name="Sun S."/>
            <person name="Shen X."/>
            <person name="Li Y."/>
            <person name="Li Y."/>
            <person name="Wang S."/>
            <person name="Li R."/>
            <person name="Zhang H."/>
            <person name="Shen G."/>
            <person name="Guo B."/>
            <person name="Wei J."/>
            <person name="Xu J."/>
            <person name="St-Pierre B."/>
            <person name="Chen S."/>
            <person name="Sun C."/>
        </authorList>
    </citation>
    <scope>NUCLEOTIDE SEQUENCE [LARGE SCALE GENOMIC DNA]</scope>
</reference>
<accession>A0ACC0BX16</accession>
<organism evidence="1 2">
    <name type="scientific">Catharanthus roseus</name>
    <name type="common">Madagascar periwinkle</name>
    <name type="synonym">Vinca rosea</name>
    <dbReference type="NCBI Taxonomy" id="4058"/>
    <lineage>
        <taxon>Eukaryota</taxon>
        <taxon>Viridiplantae</taxon>
        <taxon>Streptophyta</taxon>
        <taxon>Embryophyta</taxon>
        <taxon>Tracheophyta</taxon>
        <taxon>Spermatophyta</taxon>
        <taxon>Magnoliopsida</taxon>
        <taxon>eudicotyledons</taxon>
        <taxon>Gunneridae</taxon>
        <taxon>Pentapetalae</taxon>
        <taxon>asterids</taxon>
        <taxon>lamiids</taxon>
        <taxon>Gentianales</taxon>
        <taxon>Apocynaceae</taxon>
        <taxon>Rauvolfioideae</taxon>
        <taxon>Vinceae</taxon>
        <taxon>Catharanthinae</taxon>
        <taxon>Catharanthus</taxon>
    </lineage>
</organism>
<dbReference type="EMBL" id="CM044702">
    <property type="protein sequence ID" value="KAI5677142.1"/>
    <property type="molecule type" value="Genomic_DNA"/>
</dbReference>
<dbReference type="Proteomes" id="UP001060085">
    <property type="component" value="Linkage Group LG02"/>
</dbReference>
<gene>
    <name evidence="1" type="ORF">M9H77_08092</name>
</gene>
<sequence length="234" mass="26425">MTVGSRQVQLMEVHRIQSLSLRIAVMSLVVHGMGREQLIAVIQSDLDISDSSIGINGQDLAVVAESPQSGLSTKQRATCYVLYLLGSLLFIGKSGINVPGKLWPLVKNAFRVNAKELFGYWSLLEAWIYLYFPMFAPPVRPGARLCKSHIQSILAIPSSPCTNDYMHWFLLRTHPRIQNLDRLPRGVQLPTTAPITPHVLLDMISRELYRDDIDDTTKVGRASDMIKRYHQTRR</sequence>
<evidence type="ECO:0000313" key="2">
    <source>
        <dbReference type="Proteomes" id="UP001060085"/>
    </source>
</evidence>
<comment type="caution">
    <text evidence="1">The sequence shown here is derived from an EMBL/GenBank/DDBJ whole genome shotgun (WGS) entry which is preliminary data.</text>
</comment>
<name>A0ACC0BX16_CATRO</name>
<proteinExistence type="predicted"/>
<protein>
    <submittedName>
        <fullName evidence="1">Uncharacterized protein</fullName>
    </submittedName>
</protein>